<proteinExistence type="predicted"/>
<organism evidence="1 2">
    <name type="scientific">Dyella mobilis</name>
    <dbReference type="NCBI Taxonomy" id="1849582"/>
    <lineage>
        <taxon>Bacteria</taxon>
        <taxon>Pseudomonadati</taxon>
        <taxon>Pseudomonadota</taxon>
        <taxon>Gammaproteobacteria</taxon>
        <taxon>Lysobacterales</taxon>
        <taxon>Rhodanobacteraceae</taxon>
        <taxon>Dyella</taxon>
    </lineage>
</organism>
<sequence length="67" mass="7052">MANKTVTVNIVKAFTLTIVQNGELKKLQFVPGVQDVDEDVANHWYTKAHCGDLPAAVKAAASGKGAA</sequence>
<evidence type="ECO:0000313" key="2">
    <source>
        <dbReference type="Proteomes" id="UP001430193"/>
    </source>
</evidence>
<dbReference type="EMBL" id="JADIKF010000040">
    <property type="protein sequence ID" value="MBM7131559.1"/>
    <property type="molecule type" value="Genomic_DNA"/>
</dbReference>
<reference evidence="1" key="1">
    <citation type="submission" date="2020-10" db="EMBL/GenBank/DDBJ databases">
        <title>Phylogeny of dyella-like bacteria.</title>
        <authorList>
            <person name="Fu J."/>
        </authorList>
    </citation>
    <scope>NUCLEOTIDE SEQUENCE</scope>
    <source>
        <strain evidence="1">DHON07</strain>
    </source>
</reference>
<dbReference type="Proteomes" id="UP001430193">
    <property type="component" value="Unassembled WGS sequence"/>
</dbReference>
<protein>
    <recommendedName>
        <fullName evidence="3">Phage protein</fullName>
    </recommendedName>
</protein>
<evidence type="ECO:0000313" key="1">
    <source>
        <dbReference type="EMBL" id="MBM7131559.1"/>
    </source>
</evidence>
<keyword evidence="2" id="KW-1185">Reference proteome</keyword>
<dbReference type="RefSeq" id="WP_204633118.1">
    <property type="nucleotide sequence ID" value="NZ_BSOC01000001.1"/>
</dbReference>
<accession>A0ABS2KK71</accession>
<name>A0ABS2KK71_9GAMM</name>
<comment type="caution">
    <text evidence="1">The sequence shown here is derived from an EMBL/GenBank/DDBJ whole genome shotgun (WGS) entry which is preliminary data.</text>
</comment>
<gene>
    <name evidence="1" type="ORF">ISS99_18715</name>
</gene>
<evidence type="ECO:0008006" key="3">
    <source>
        <dbReference type="Google" id="ProtNLM"/>
    </source>
</evidence>